<reference evidence="2" key="1">
    <citation type="submission" date="2011-01" db="EMBL/GenBank/DDBJ databases">
        <title>The Genome Sequence of Nematocida parisii strain ERTm3.</title>
        <authorList>
            <consortium name="The Broad Institute Genome Sequencing Platform"/>
            <consortium name="The Broad Institute Genome Sequencing Center for Infectious Disease"/>
            <person name="Cuomo C."/>
            <person name="Troemel E."/>
            <person name="Young S.K."/>
            <person name="Zeng Q."/>
            <person name="Gargeya S."/>
            <person name="Fitzgerald M."/>
            <person name="Haas B."/>
            <person name="Abouelleil A."/>
            <person name="Alvarado L."/>
            <person name="Arachchi H.M."/>
            <person name="Berlin A."/>
            <person name="Chapman S.B."/>
            <person name="Gearin G."/>
            <person name="Goldberg J."/>
            <person name="Griggs A."/>
            <person name="Gujja S."/>
            <person name="Hansen M."/>
            <person name="Heiman D."/>
            <person name="Howarth C."/>
            <person name="Larimer J."/>
            <person name="Lui A."/>
            <person name="MacDonald P.J.P."/>
            <person name="McCowen C."/>
            <person name="Montmayeur A."/>
            <person name="Murphy C."/>
            <person name="Neiman D."/>
            <person name="Pearson M."/>
            <person name="Priest M."/>
            <person name="Roberts A."/>
            <person name="Saif S."/>
            <person name="Shea T."/>
            <person name="Sisk P."/>
            <person name="Stolte C."/>
            <person name="Sykes S."/>
            <person name="Wortman J."/>
            <person name="Nusbaum C."/>
            <person name="Birren B."/>
        </authorList>
    </citation>
    <scope>NUCLEOTIDE SEQUENCE</scope>
    <source>
        <strain evidence="2">ERTm3</strain>
    </source>
</reference>
<protein>
    <submittedName>
        <fullName evidence="2">Uncharacterized protein</fullName>
    </submittedName>
</protein>
<dbReference type="Proteomes" id="UP000002872">
    <property type="component" value="Unassembled WGS sequence"/>
</dbReference>
<evidence type="ECO:0000313" key="3">
    <source>
        <dbReference type="Proteomes" id="UP000002872"/>
    </source>
</evidence>
<feature type="transmembrane region" description="Helical" evidence="1">
    <location>
        <begin position="139"/>
        <end position="157"/>
    </location>
</feature>
<feature type="transmembrane region" description="Helical" evidence="1">
    <location>
        <begin position="110"/>
        <end position="127"/>
    </location>
</feature>
<feature type="transmembrane region" description="Helical" evidence="1">
    <location>
        <begin position="37"/>
        <end position="60"/>
    </location>
</feature>
<dbReference type="InParanoid" id="I3EJG6"/>
<dbReference type="OrthoDB" id="2187861at2759"/>
<feature type="transmembrane region" description="Helical" evidence="1">
    <location>
        <begin position="250"/>
        <end position="272"/>
    </location>
</feature>
<feature type="transmembrane region" description="Helical" evidence="1">
    <location>
        <begin position="205"/>
        <end position="230"/>
    </location>
</feature>
<feature type="transmembrane region" description="Helical" evidence="1">
    <location>
        <begin position="72"/>
        <end position="89"/>
    </location>
</feature>
<name>I3EJG6_NEMP3</name>
<dbReference type="OMA" id="VIFHENM"/>
<sequence length="377" mass="43382">MHVYADIVIGTLTLMVAVMGTINIARVFYLRSESLQLIISGVVLWLIRNLFMWCVLRLILTDGALHEVVKRRAFSGIIYFGYVFIRELLNELRSPQKFCILDTFRVVGKCIYPCLIGISGYSVINLLDRENIINSSKNHVFAIFVLCIACGFVSRVLEGSDFDGEIKAVLPEGEVKKTLIDVLDKTVPFSYEIVTVNNEKMDSQLVYVETTGLITLLILSPAVINMYSLLELQILTTHHVLEHTFKYKSLFRSIVRIFGWSLALIKFILVFGHLSKKSPLLRIIMCFELSEINTQIKVILFSVPSYRIERSIVKQIKDYVNLPKKLPSEKIEKLIKRVKRLSFSRHFSTKRYDYILYQYTDVEWVQDIGIKTEPSSS</sequence>
<organism evidence="2 3">
    <name type="scientific">Nematocida parisii (strain ERTm3)</name>
    <name type="common">Nematode killer fungus</name>
    <dbReference type="NCBI Taxonomy" id="935791"/>
    <lineage>
        <taxon>Eukaryota</taxon>
        <taxon>Fungi</taxon>
        <taxon>Fungi incertae sedis</taxon>
        <taxon>Microsporidia</taxon>
        <taxon>Nematocida</taxon>
    </lineage>
</organism>
<proteinExistence type="predicted"/>
<keyword evidence="1" id="KW-0812">Transmembrane</keyword>
<keyword evidence="1" id="KW-1133">Transmembrane helix</keyword>
<gene>
    <name evidence="2" type="ORF">NEQG_00133</name>
</gene>
<keyword evidence="3" id="KW-1185">Reference proteome</keyword>
<dbReference type="HOGENOM" id="CLU_744127_0_0_1"/>
<accession>I3EJG6</accession>
<dbReference type="AlphaFoldDB" id="I3EJG6"/>
<dbReference type="EMBL" id="GL870876">
    <property type="protein sequence ID" value="EIJ89363.1"/>
    <property type="molecule type" value="Genomic_DNA"/>
</dbReference>
<keyword evidence="1" id="KW-0472">Membrane</keyword>
<feature type="transmembrane region" description="Helical" evidence="1">
    <location>
        <begin position="6"/>
        <end position="25"/>
    </location>
</feature>
<dbReference type="VEuPathDB" id="MicrosporidiaDB:NEQG_00133"/>
<evidence type="ECO:0000256" key="1">
    <source>
        <dbReference type="SAM" id="Phobius"/>
    </source>
</evidence>
<evidence type="ECO:0000313" key="2">
    <source>
        <dbReference type="EMBL" id="EIJ89363.1"/>
    </source>
</evidence>